<evidence type="ECO:0000256" key="10">
    <source>
        <dbReference type="ARBA" id="ARBA00023157"/>
    </source>
</evidence>
<keyword evidence="6" id="KW-0677">Repeat</keyword>
<dbReference type="InterPro" id="IPR013162">
    <property type="entry name" value="CD80_C2-set"/>
</dbReference>
<dbReference type="GO" id="GO:0033691">
    <property type="term" value="F:sialic acid binding"/>
    <property type="evidence" value="ECO:0007669"/>
    <property type="project" value="TreeGrafter"/>
</dbReference>
<dbReference type="AlphaFoldDB" id="A0A8C4XG42"/>
<evidence type="ECO:0000256" key="11">
    <source>
        <dbReference type="ARBA" id="ARBA00023180"/>
    </source>
</evidence>
<dbReference type="InterPro" id="IPR003599">
    <property type="entry name" value="Ig_sub"/>
</dbReference>
<keyword evidence="10" id="KW-1015">Disulfide bond</keyword>
<feature type="compositionally biased region" description="Polar residues" evidence="14">
    <location>
        <begin position="604"/>
        <end position="615"/>
    </location>
</feature>
<dbReference type="GeneTree" id="ENSGT01150000286924"/>
<name>A0A8C4XG42_ERPCA</name>
<dbReference type="SMART" id="SM00409">
    <property type="entry name" value="IG"/>
    <property type="match status" value="3"/>
</dbReference>
<dbReference type="CDD" id="cd05712">
    <property type="entry name" value="IgV_CD33"/>
    <property type="match status" value="1"/>
</dbReference>
<comment type="similarity">
    <text evidence="13">Belongs to the immunoglobulin superfamily. SIGLEC (sialic acid binding Ig-like lectin) family.</text>
</comment>
<feature type="region of interest" description="Disordered" evidence="14">
    <location>
        <begin position="596"/>
        <end position="615"/>
    </location>
</feature>
<feature type="transmembrane region" description="Helical" evidence="15">
    <location>
        <begin position="513"/>
        <end position="535"/>
    </location>
</feature>
<dbReference type="GO" id="GO:0007155">
    <property type="term" value="P:cell adhesion"/>
    <property type="evidence" value="ECO:0007669"/>
    <property type="project" value="UniProtKB-KW"/>
</dbReference>
<reference evidence="18" key="3">
    <citation type="submission" date="2025-09" db="UniProtKB">
        <authorList>
            <consortium name="Ensembl"/>
        </authorList>
    </citation>
    <scope>IDENTIFICATION</scope>
</reference>
<feature type="signal peptide" evidence="16">
    <location>
        <begin position="1"/>
        <end position="22"/>
    </location>
</feature>
<protein>
    <submittedName>
        <fullName evidence="18">Myelin associated glycoprotein</fullName>
    </submittedName>
</protein>
<keyword evidence="9 15" id="KW-0472">Membrane</keyword>
<evidence type="ECO:0000259" key="17">
    <source>
        <dbReference type="PROSITE" id="PS50835"/>
    </source>
</evidence>
<dbReference type="GO" id="GO:0030246">
    <property type="term" value="F:carbohydrate binding"/>
    <property type="evidence" value="ECO:0007669"/>
    <property type="project" value="UniProtKB-KW"/>
</dbReference>
<evidence type="ECO:0000256" key="6">
    <source>
        <dbReference type="ARBA" id="ARBA00022737"/>
    </source>
</evidence>
<keyword evidence="3" id="KW-1003">Cell membrane</keyword>
<dbReference type="PROSITE" id="PS50835">
    <property type="entry name" value="IG_LIKE"/>
    <property type="match status" value="3"/>
</dbReference>
<dbReference type="Gene3D" id="2.60.40.10">
    <property type="entry name" value="Immunoglobulins"/>
    <property type="match status" value="5"/>
</dbReference>
<dbReference type="Pfam" id="PF08205">
    <property type="entry name" value="C2-set_2"/>
    <property type="match status" value="1"/>
</dbReference>
<feature type="domain" description="Ig-like" evidence="17">
    <location>
        <begin position="329"/>
        <end position="411"/>
    </location>
</feature>
<reference evidence="18" key="2">
    <citation type="submission" date="2025-08" db="UniProtKB">
        <authorList>
            <consortium name="Ensembl"/>
        </authorList>
    </citation>
    <scope>IDENTIFICATION</scope>
</reference>
<evidence type="ECO:0000313" key="19">
    <source>
        <dbReference type="Proteomes" id="UP000694620"/>
    </source>
</evidence>
<keyword evidence="19" id="KW-1185">Reference proteome</keyword>
<sequence length="646" mass="71972">MRTTTCLQFVLPVFLLIKGVGSQWTVWMPKVMSTMKSSCIVIPCNFQYPSGVRPQNGVHGIWYFGDPYPQKYPPVVFKSRTDIVHESYKHRTKLVGDLREKNCTLQISNIGLEHGGKYFFRADLGGSNVYTYPDFSDVRVLDSPIIDEPEEIINEMAVTLSCSAPNNCPGMTPEVNWFNTEGLEEPLVTVKFIDDVDNTMVSSELSFVPSYTHNGKELGCKVHYPNTSLSYGSMVALDVKYPPREVEVNMSLEAMEGSTVVLHCIVDSNPPPLITWYLFDVLIKEEEAQNSTLVLENLQPSQEGIYTCNADNKYGEKNNSLFVAVKYPPREPSVNSSVTIQEGTTITLHCSSEGNPVPTLTWFKDGTLVSSIVSESQSILEIRDITFESDGNYRCLAENEHGRASGHVNVTVQFAPVFLTESKCTVIREGIQCVCMASGNPEPSVEFTLPDENLTINETEDEFSYYSSTDGYVVTGMIKLKEKPPTGLNVLCTMSNVYGNETIKLELQQEKKITLAVVIGTVGGVAVIAFIIAAVRYIGRNNQKENVSGSAQQPENPPMIYSSVKKEAESLRKKVIRTELLGSKFTSILEEPYMGNDGEYQYPKGTSESEQEQELNYASLQFSSHQCKESSVQTDIVSDYTEIKRK</sequence>
<accession>A0A8C4XG42</accession>
<keyword evidence="12" id="KW-0393">Immunoglobulin domain</keyword>
<proteinExistence type="inferred from homology"/>
<evidence type="ECO:0000256" key="3">
    <source>
        <dbReference type="ARBA" id="ARBA00022475"/>
    </source>
</evidence>
<keyword evidence="4 15" id="KW-0812">Transmembrane</keyword>
<evidence type="ECO:0000256" key="14">
    <source>
        <dbReference type="SAM" id="MobiDB-lite"/>
    </source>
</evidence>
<dbReference type="InterPro" id="IPR013783">
    <property type="entry name" value="Ig-like_fold"/>
</dbReference>
<feature type="domain" description="Ig-like" evidence="17">
    <location>
        <begin position="243"/>
        <end position="324"/>
    </location>
</feature>
<evidence type="ECO:0000256" key="15">
    <source>
        <dbReference type="SAM" id="Phobius"/>
    </source>
</evidence>
<dbReference type="CDD" id="cd00096">
    <property type="entry name" value="Ig"/>
    <property type="match status" value="1"/>
</dbReference>
<dbReference type="SUPFAM" id="SSF48726">
    <property type="entry name" value="Immunoglobulin"/>
    <property type="match status" value="4"/>
</dbReference>
<comment type="subcellular location">
    <subcellularLocation>
        <location evidence="1">Cell membrane</location>
    </subcellularLocation>
    <subcellularLocation>
        <location evidence="2">Membrane</location>
        <topology evidence="2">Single-pass type I membrane protein</topology>
    </subcellularLocation>
</comment>
<dbReference type="InterPro" id="IPR007110">
    <property type="entry name" value="Ig-like_dom"/>
</dbReference>
<evidence type="ECO:0000256" key="16">
    <source>
        <dbReference type="SAM" id="SignalP"/>
    </source>
</evidence>
<dbReference type="InterPro" id="IPR003598">
    <property type="entry name" value="Ig_sub2"/>
</dbReference>
<dbReference type="InterPro" id="IPR036179">
    <property type="entry name" value="Ig-like_dom_sf"/>
</dbReference>
<reference evidence="18" key="1">
    <citation type="submission" date="2021-06" db="EMBL/GenBank/DDBJ databases">
        <authorList>
            <consortium name="Wellcome Sanger Institute Data Sharing"/>
        </authorList>
    </citation>
    <scope>NUCLEOTIDE SEQUENCE [LARGE SCALE GENOMIC DNA]</scope>
</reference>
<evidence type="ECO:0000256" key="13">
    <source>
        <dbReference type="ARBA" id="ARBA00038361"/>
    </source>
</evidence>
<evidence type="ECO:0000256" key="9">
    <source>
        <dbReference type="ARBA" id="ARBA00023136"/>
    </source>
</evidence>
<dbReference type="PANTHER" id="PTHR12035:SF107">
    <property type="entry name" value="MYELIN-ASSOCIATED GLYCOPROTEIN"/>
    <property type="match status" value="1"/>
</dbReference>
<evidence type="ECO:0000256" key="7">
    <source>
        <dbReference type="ARBA" id="ARBA00022889"/>
    </source>
</evidence>
<dbReference type="SMART" id="SM00408">
    <property type="entry name" value="IGc2"/>
    <property type="match status" value="2"/>
</dbReference>
<evidence type="ECO:0000256" key="12">
    <source>
        <dbReference type="ARBA" id="ARBA00023319"/>
    </source>
</evidence>
<dbReference type="Ensembl" id="ENSECRT00000028919.1">
    <property type="protein sequence ID" value="ENSECRP00000028326.1"/>
    <property type="gene ID" value="ENSECRG00000019158.1"/>
</dbReference>
<keyword evidence="5" id="KW-0430">Lectin</keyword>
<feature type="domain" description="Ig-like" evidence="17">
    <location>
        <begin position="133"/>
        <end position="230"/>
    </location>
</feature>
<dbReference type="PANTHER" id="PTHR12035">
    <property type="entry name" value="SIALIC ACID BINDING IMMUNOGLOBULIN-LIKE LECTIN"/>
    <property type="match status" value="1"/>
</dbReference>
<evidence type="ECO:0000256" key="2">
    <source>
        <dbReference type="ARBA" id="ARBA00004479"/>
    </source>
</evidence>
<dbReference type="InterPro" id="IPR051036">
    <property type="entry name" value="SIGLEC"/>
</dbReference>
<evidence type="ECO:0000256" key="5">
    <source>
        <dbReference type="ARBA" id="ARBA00022734"/>
    </source>
</evidence>
<keyword evidence="8 15" id="KW-1133">Transmembrane helix</keyword>
<keyword evidence="16" id="KW-0732">Signal</keyword>
<evidence type="ECO:0000256" key="8">
    <source>
        <dbReference type="ARBA" id="ARBA00022989"/>
    </source>
</evidence>
<evidence type="ECO:0000256" key="4">
    <source>
        <dbReference type="ARBA" id="ARBA00022692"/>
    </source>
</evidence>
<dbReference type="GO" id="GO:0005886">
    <property type="term" value="C:plasma membrane"/>
    <property type="evidence" value="ECO:0007669"/>
    <property type="project" value="UniProtKB-SubCell"/>
</dbReference>
<feature type="chain" id="PRO_5034044152" evidence="16">
    <location>
        <begin position="23"/>
        <end position="646"/>
    </location>
</feature>
<keyword evidence="11" id="KW-0325">Glycoprotein</keyword>
<evidence type="ECO:0000256" key="1">
    <source>
        <dbReference type="ARBA" id="ARBA00004236"/>
    </source>
</evidence>
<gene>
    <name evidence="18" type="primary">MAG</name>
</gene>
<dbReference type="Proteomes" id="UP000694620">
    <property type="component" value="Chromosome 17"/>
</dbReference>
<dbReference type="Pfam" id="PF13927">
    <property type="entry name" value="Ig_3"/>
    <property type="match status" value="2"/>
</dbReference>
<dbReference type="FunFam" id="2.60.40.10:FF:000005">
    <property type="entry name" value="Neuronal cell adhesion molecule"/>
    <property type="match status" value="1"/>
</dbReference>
<keyword evidence="7" id="KW-0130">Cell adhesion</keyword>
<evidence type="ECO:0000313" key="18">
    <source>
        <dbReference type="Ensembl" id="ENSECRP00000028326.1"/>
    </source>
</evidence>
<organism evidence="18 19">
    <name type="scientific">Erpetoichthys calabaricus</name>
    <name type="common">Rope fish</name>
    <name type="synonym">Calamoichthys calabaricus</name>
    <dbReference type="NCBI Taxonomy" id="27687"/>
    <lineage>
        <taxon>Eukaryota</taxon>
        <taxon>Metazoa</taxon>
        <taxon>Chordata</taxon>
        <taxon>Craniata</taxon>
        <taxon>Vertebrata</taxon>
        <taxon>Euteleostomi</taxon>
        <taxon>Actinopterygii</taxon>
        <taxon>Polypteriformes</taxon>
        <taxon>Polypteridae</taxon>
        <taxon>Erpetoichthys</taxon>
    </lineage>
</organism>